<name>A0A8H6D843_9HYPO</name>
<keyword evidence="1" id="KW-0732">Signal</keyword>
<dbReference type="AlphaFoldDB" id="A0A8H6D843"/>
<dbReference type="Proteomes" id="UP000532311">
    <property type="component" value="Unassembled WGS sequence"/>
</dbReference>
<dbReference type="SUPFAM" id="SSF50494">
    <property type="entry name" value="Trypsin-like serine proteases"/>
    <property type="match status" value="1"/>
</dbReference>
<dbReference type="InterPro" id="IPR009003">
    <property type="entry name" value="Peptidase_S1_PA"/>
</dbReference>
<feature type="chain" id="PRO_5034179644" description="Serine protease" evidence="1">
    <location>
        <begin position="26"/>
        <end position="684"/>
    </location>
</feature>
<evidence type="ECO:0000313" key="3">
    <source>
        <dbReference type="Proteomes" id="UP000532311"/>
    </source>
</evidence>
<evidence type="ECO:0000313" key="2">
    <source>
        <dbReference type="EMBL" id="KAF5707144.1"/>
    </source>
</evidence>
<reference evidence="2 3" key="1">
    <citation type="submission" date="2020-05" db="EMBL/GenBank/DDBJ databases">
        <title>Identification and distribution of gene clusters putatively required for synthesis of sphingolipid metabolism inhibitors in phylogenetically diverse species of the filamentous fungus Fusarium.</title>
        <authorList>
            <person name="Kim H.-S."/>
            <person name="Busman M."/>
            <person name="Brown D.W."/>
            <person name="Divon H."/>
            <person name="Uhlig S."/>
            <person name="Proctor R.H."/>
        </authorList>
    </citation>
    <scope>NUCLEOTIDE SEQUENCE [LARGE SCALE GENOMIC DNA]</scope>
    <source>
        <strain evidence="2 3">NRRL 26131</strain>
    </source>
</reference>
<evidence type="ECO:0000256" key="1">
    <source>
        <dbReference type="SAM" id="SignalP"/>
    </source>
</evidence>
<accession>A0A8H6D843</accession>
<protein>
    <recommendedName>
        <fullName evidence="4">Serine protease</fullName>
    </recommendedName>
</protein>
<organism evidence="2 3">
    <name type="scientific">Fusarium globosum</name>
    <dbReference type="NCBI Taxonomy" id="78864"/>
    <lineage>
        <taxon>Eukaryota</taxon>
        <taxon>Fungi</taxon>
        <taxon>Dikarya</taxon>
        <taxon>Ascomycota</taxon>
        <taxon>Pezizomycotina</taxon>
        <taxon>Sordariomycetes</taxon>
        <taxon>Hypocreomycetidae</taxon>
        <taxon>Hypocreales</taxon>
        <taxon>Nectriaceae</taxon>
        <taxon>Fusarium</taxon>
        <taxon>Fusarium fujikuroi species complex</taxon>
    </lineage>
</organism>
<sequence length="684" mass="77503">MSPGRTVSFIHTFADLVLLSADLSSQPQLSAMARTVLPLILTTTNSILRKVSCEMEEPRIISGFKRVAWPELRRLPLITPSDRLPAGIKQVGLDIEREANSIIKRHGLQFEDEEDRCDPQMEMRGVPGESGTSLPTILILAPWSAEKQHDWERAAQEMAMFLAGLSRVCSFGETDIHVEIMAPELVQTTHYANIDDPVYQSAWECLSSTIFNRLQSLRATQGHVTCLSLQKYGTDDYAEANPPTIYISVDHDSDETQWPDVVTEVQRTLDAAEWDDVQVHIEHNQGMVGYFDNITNPTREQTHRGYRLKKRMEDNYYSTVHIGDDFGAARDIKRTDGKQLSPTNGTIGCFVQLRTSGPESTWRTFILTSYQVVRPAFDGFTVTPDGADSSVAPPTANSDLWTVDSVGYTPDSLAKPTTFESPSRSKHHFNIFRIDEEIACYAKDINYLEKTAWPKKEKQLQDFKQTIAALRDERKQKTEFFEANKKVLGSLYAASGFRRRFVGRRMDWALIELNRPWHDRLPEYEDWKPSFWRISAMPFMTFGMQLEEQARSIEALSDLEWSNDTFDVYKIGASSGPKAGSLLCTNNLVTIRDDQYMNPLPTEEMAFETNRYDYPHERGFCAPGDSGSVVFDEEGGIVGLMIGGHKNNNSDNHGYGYVTPIEYVFKDIKDLLKGHVVDIRIAKP</sequence>
<gene>
    <name evidence="2" type="ORF">FGLOB1_7095</name>
</gene>
<proteinExistence type="predicted"/>
<feature type="signal peptide" evidence="1">
    <location>
        <begin position="1"/>
        <end position="25"/>
    </location>
</feature>
<evidence type="ECO:0008006" key="4">
    <source>
        <dbReference type="Google" id="ProtNLM"/>
    </source>
</evidence>
<comment type="caution">
    <text evidence="2">The sequence shown here is derived from an EMBL/GenBank/DDBJ whole genome shotgun (WGS) entry which is preliminary data.</text>
</comment>
<dbReference type="EMBL" id="JAAQPF010000305">
    <property type="protein sequence ID" value="KAF5707144.1"/>
    <property type="molecule type" value="Genomic_DNA"/>
</dbReference>
<keyword evidence="3" id="KW-1185">Reference proteome</keyword>